<dbReference type="Proteomes" id="UP000054565">
    <property type="component" value="Unassembled WGS sequence"/>
</dbReference>
<evidence type="ECO:0000313" key="2">
    <source>
        <dbReference type="Proteomes" id="UP000054565"/>
    </source>
</evidence>
<reference evidence="2" key="1">
    <citation type="journal article" date="2010" name="Genome Res.">
        <title>Population genomic sequencing of Coccidioides fungi reveals recent hybridization and transposon control.</title>
        <authorList>
            <person name="Neafsey D.E."/>
            <person name="Barker B.M."/>
            <person name="Sharpton T.J."/>
            <person name="Stajich J.E."/>
            <person name="Park D.J."/>
            <person name="Whiston E."/>
            <person name="Hung C.-Y."/>
            <person name="McMahan C."/>
            <person name="White J."/>
            <person name="Sykes S."/>
            <person name="Heiman D."/>
            <person name="Young S."/>
            <person name="Zeng Q."/>
            <person name="Abouelleil A."/>
            <person name="Aftuck L."/>
            <person name="Bessette D."/>
            <person name="Brown A."/>
            <person name="FitzGerald M."/>
            <person name="Lui A."/>
            <person name="Macdonald J.P."/>
            <person name="Priest M."/>
            <person name="Orbach M.J."/>
            <person name="Galgiani J.N."/>
            <person name="Kirkland T.N."/>
            <person name="Cole G.T."/>
            <person name="Birren B.W."/>
            <person name="Henn M.R."/>
            <person name="Taylor J.W."/>
            <person name="Rounsley S.D."/>
        </authorList>
    </citation>
    <scope>NUCLEOTIDE SEQUENCE [LARGE SCALE GENOMIC DNA]</scope>
    <source>
        <strain evidence="2">RMSCC 2394</strain>
    </source>
</reference>
<dbReference type="EMBL" id="DS028094">
    <property type="protein sequence ID" value="KMP03410.1"/>
    <property type="molecule type" value="Genomic_DNA"/>
</dbReference>
<protein>
    <submittedName>
        <fullName evidence="1">Uncharacterized protein</fullName>
    </submittedName>
</protein>
<organism evidence="1 2">
    <name type="scientific">Coccidioides immitis RMSCC 2394</name>
    <dbReference type="NCBI Taxonomy" id="404692"/>
    <lineage>
        <taxon>Eukaryota</taxon>
        <taxon>Fungi</taxon>
        <taxon>Dikarya</taxon>
        <taxon>Ascomycota</taxon>
        <taxon>Pezizomycotina</taxon>
        <taxon>Eurotiomycetes</taxon>
        <taxon>Eurotiomycetidae</taxon>
        <taxon>Onygenales</taxon>
        <taxon>Onygenaceae</taxon>
        <taxon>Coccidioides</taxon>
    </lineage>
</organism>
<sequence>MLLQRVDRQMLRSGHQSLRSIDMATGLFFDFFFREKAAISAHKWRRRTNRGTKSYEGRWFRVSERTNQDVVNRINQRKKGSQQHPVPEGIFSQKLAEKVQKWRLSTGVAVCSGGFVALALNPIQPAPTSCDES</sequence>
<accession>A0A0J6Y6M1</accession>
<evidence type="ECO:0000313" key="1">
    <source>
        <dbReference type="EMBL" id="KMP03410.1"/>
    </source>
</evidence>
<dbReference type="AlphaFoldDB" id="A0A0J6Y6M1"/>
<proteinExistence type="predicted"/>
<name>A0A0J6Y6M1_COCIT</name>
<gene>
    <name evidence="1" type="ORF">CIRG_03102</name>
</gene>